<protein>
    <submittedName>
        <fullName evidence="1">Uncharacterized protein</fullName>
    </submittedName>
</protein>
<evidence type="ECO:0000313" key="2">
    <source>
        <dbReference type="Proteomes" id="UP000009286"/>
    </source>
</evidence>
<sequence>MCNSSDITDDLSSVIVQPIQSPMPGNYYGAHRIGDKQRTFLAQIFYLPASAQNDKHRAALPDGAVVNVHSFLPPDTVDAVMQSNTARTITLDEVQVTFINNGLPQIIDTRDAADIPGTDAYKNRFRTMNIAPPTIP</sequence>
<dbReference type="RefSeq" id="WP_014101997.1">
    <property type="nucleotide sequence ID" value="NC_016026.1"/>
</dbReference>
<dbReference type="KEGG" id="mai:MICA_431"/>
<dbReference type="EMBL" id="CP002382">
    <property type="protein sequence ID" value="AEP08774.1"/>
    <property type="molecule type" value="Genomic_DNA"/>
</dbReference>
<dbReference type="OrthoDB" id="9827445at2"/>
<dbReference type="Proteomes" id="UP000009286">
    <property type="component" value="Chromosome"/>
</dbReference>
<organism evidence="1 2">
    <name type="scientific">Micavibrio aeruginosavorus (strain ARL-13)</name>
    <dbReference type="NCBI Taxonomy" id="856793"/>
    <lineage>
        <taxon>Bacteria</taxon>
        <taxon>Pseudomonadati</taxon>
        <taxon>Bdellovibrionota</taxon>
        <taxon>Bdellovibrionia</taxon>
        <taxon>Bdellovibrionales</taxon>
        <taxon>Pseudobdellovibrionaceae</taxon>
        <taxon>Micavibrio</taxon>
    </lineage>
</organism>
<dbReference type="STRING" id="856793.MICA_431"/>
<keyword evidence="2" id="KW-1185">Reference proteome</keyword>
<reference evidence="1 2" key="1">
    <citation type="journal article" date="2011" name="BMC Genomics">
        <title>Genomic insights into an obligate epibiotic bacterial predator: Micavibrio aeruginosavorus ARL-13.</title>
        <authorList>
            <person name="Wang Z."/>
            <person name="Kadouri D."/>
            <person name="Wu M."/>
        </authorList>
    </citation>
    <scope>NUCLEOTIDE SEQUENCE [LARGE SCALE GENOMIC DNA]</scope>
    <source>
        <strain evidence="1 2">ARL-13</strain>
    </source>
</reference>
<dbReference type="AlphaFoldDB" id="G2KS91"/>
<gene>
    <name evidence="1" type="ordered locus">MICA_431</name>
</gene>
<name>G2KS91_MICAA</name>
<dbReference type="HOGENOM" id="CLU_1873038_0_0_5"/>
<evidence type="ECO:0000313" key="1">
    <source>
        <dbReference type="EMBL" id="AEP08774.1"/>
    </source>
</evidence>
<proteinExistence type="predicted"/>
<accession>G2KS91</accession>